<reference evidence="11" key="1">
    <citation type="submission" date="2019-05" db="EMBL/GenBank/DDBJ databases">
        <title>Metatranscriptomic reconstruction reveals RNA viruses with the potential to shape carbon cycling in soil.</title>
        <authorList>
            <person name="Starr E.P."/>
            <person name="Nuccio E."/>
            <person name="Pett-Ridge J."/>
            <person name="Banfield J.F."/>
            <person name="Firestone M.K."/>
        </authorList>
    </citation>
    <scope>NUCLEOTIDE SEQUENCE</scope>
    <source>
        <strain evidence="11">H1_Rhizo_Litter_1_scaffold_384</strain>
    </source>
</reference>
<feature type="binding site" evidence="9">
    <location>
        <position position="291"/>
    </location>
    <ligand>
        <name>Mg(2+)</name>
        <dbReference type="ChEBI" id="CHEBI:18420"/>
        <label>2</label>
    </ligand>
</feature>
<evidence type="ECO:0000313" key="11">
    <source>
        <dbReference type="EMBL" id="QDH91101.1"/>
    </source>
</evidence>
<evidence type="ECO:0000256" key="3">
    <source>
        <dbReference type="ARBA" id="ARBA00022679"/>
    </source>
</evidence>
<sequence length="586" mass="66021">MRKKPMRVFTRFDELASTEETNHLLYYLARVLLLRIEDQLLQELFLGLLARDDIKGVCLYELQYDDLSSSDAFHLGQVKAFFSKRDDLDLGVDRSAIAAEKFAQAEADCRETNRLFHLRSEGAISFPPRVERVFHAMQRKISKILGDVPSISTLNPRFGSGANTNITKARACPRNKLGLELQASRELIPSVNDILEEMPGWTRMGSDGPNLSVPLPAVTEAVGKVEFVPKSWKTDRAIVKEPLLNTMWQLGIGDYMTDRLSRWGCDLLHGQSVNRRKAREGSLTGDLATLDLSSASDTISQYLVFELLPEPWFELLARFRTAIVSLNGEIIIQEKFSSMGNGFTFPLETLIFYSLCSTVSEECYVYGDDLIVKTADVELLTECLRCFGFTVNPDKSFATGAFRESCGGDYLSGIDIRPCFVRSRISCSDLFKLRNFFWARYDSEISCLLTTRVAPHLKIWGPPGYGDGHLHESGCVRPRGRKHGWGMYAFDTFQLNSVWDSTPSRLESVLPCYTIYATDPSQSRQRSYLRIPRKAGRGSQDPSLSTFSFVEAPPSHGEFSEDGTYRVVLPDTCGYRRISIVVPNQL</sequence>
<accession>A0A514DBW6</accession>
<keyword evidence="9" id="KW-0479">Metal-binding</keyword>
<evidence type="ECO:0000256" key="1">
    <source>
        <dbReference type="ARBA" id="ARBA00012494"/>
    </source>
</evidence>
<evidence type="ECO:0000256" key="5">
    <source>
        <dbReference type="ARBA" id="ARBA00022741"/>
    </source>
</evidence>
<keyword evidence="6" id="KW-0693">Viral RNA replication</keyword>
<organism evidence="11">
    <name type="scientific">Leviviridae sp</name>
    <dbReference type="NCBI Taxonomy" id="2027243"/>
    <lineage>
        <taxon>Viruses</taxon>
        <taxon>Riboviria</taxon>
        <taxon>Orthornavirae</taxon>
        <taxon>Lenarviricota</taxon>
        <taxon>Leviviricetes</taxon>
        <taxon>Norzivirales</taxon>
        <taxon>Fiersviridae</taxon>
    </lineage>
</organism>
<feature type="binding site" evidence="9">
    <location>
        <position position="369"/>
    </location>
    <ligand>
        <name>Mg(2+)</name>
        <dbReference type="ChEBI" id="CHEBI:18420"/>
        <label>2</label>
    </ligand>
</feature>
<dbReference type="GO" id="GO:0039694">
    <property type="term" value="P:viral RNA genome replication"/>
    <property type="evidence" value="ECO:0007669"/>
    <property type="project" value="InterPro"/>
</dbReference>
<keyword evidence="3" id="KW-0808">Transferase</keyword>
<dbReference type="GO" id="GO:0000166">
    <property type="term" value="F:nucleotide binding"/>
    <property type="evidence" value="ECO:0007669"/>
    <property type="project" value="UniProtKB-KW"/>
</dbReference>
<comment type="cofactor">
    <cofactor evidence="9">
        <name>Mg(2+)</name>
        <dbReference type="ChEBI" id="CHEBI:18420"/>
    </cofactor>
    <text evidence="9">Binds 2 Mg(2+) per subunit.</text>
</comment>
<evidence type="ECO:0000256" key="2">
    <source>
        <dbReference type="ARBA" id="ARBA00022484"/>
    </source>
</evidence>
<evidence type="ECO:0000256" key="7">
    <source>
        <dbReference type="ARBA" id="ARBA00030248"/>
    </source>
</evidence>
<protein>
    <recommendedName>
        <fullName evidence="1">RNA-directed RNA polymerase</fullName>
        <ecNumber evidence="1">2.7.7.48</ecNumber>
    </recommendedName>
    <alternativeName>
        <fullName evidence="7">RNA replicase beta chain</fullName>
    </alternativeName>
</protein>
<comment type="catalytic activity">
    <reaction evidence="8">
        <text>RNA(n) + a ribonucleoside 5'-triphosphate = RNA(n+1) + diphosphate</text>
        <dbReference type="Rhea" id="RHEA:21248"/>
        <dbReference type="Rhea" id="RHEA-COMP:14527"/>
        <dbReference type="Rhea" id="RHEA-COMP:17342"/>
        <dbReference type="ChEBI" id="CHEBI:33019"/>
        <dbReference type="ChEBI" id="CHEBI:61557"/>
        <dbReference type="ChEBI" id="CHEBI:140395"/>
        <dbReference type="EC" id="2.7.7.48"/>
    </reaction>
</comment>
<feature type="domain" description="RdRp catalytic" evidence="10">
    <location>
        <begin position="276"/>
        <end position="400"/>
    </location>
</feature>
<keyword evidence="2 11" id="KW-0696">RNA-directed RNA polymerase</keyword>
<dbReference type="EC" id="2.7.7.48" evidence="1"/>
<proteinExistence type="predicted"/>
<dbReference type="InterPro" id="IPR007096">
    <property type="entry name" value="RNA-dir_Rpol_cat_phage"/>
</dbReference>
<evidence type="ECO:0000259" key="10">
    <source>
        <dbReference type="PROSITE" id="PS50522"/>
    </source>
</evidence>
<evidence type="ECO:0000256" key="4">
    <source>
        <dbReference type="ARBA" id="ARBA00022695"/>
    </source>
</evidence>
<evidence type="ECO:0000256" key="9">
    <source>
        <dbReference type="PIRSR" id="PIRSR605093-1"/>
    </source>
</evidence>
<keyword evidence="4" id="KW-0548">Nucleotidyltransferase</keyword>
<dbReference type="InterPro" id="IPR043502">
    <property type="entry name" value="DNA/RNA_pol_sf"/>
</dbReference>
<dbReference type="GO" id="GO:0003968">
    <property type="term" value="F:RNA-directed RNA polymerase activity"/>
    <property type="evidence" value="ECO:0007669"/>
    <property type="project" value="UniProtKB-KW"/>
</dbReference>
<keyword evidence="9" id="KW-0460">Magnesium</keyword>
<evidence type="ECO:0000256" key="6">
    <source>
        <dbReference type="ARBA" id="ARBA00022953"/>
    </source>
</evidence>
<feature type="binding site" evidence="9">
    <location>
        <position position="368"/>
    </location>
    <ligand>
        <name>Mg(2+)</name>
        <dbReference type="ChEBI" id="CHEBI:18420"/>
        <label>2</label>
    </ligand>
</feature>
<dbReference type="Pfam" id="PF03431">
    <property type="entry name" value="RNA_replicase_B"/>
    <property type="match status" value="1"/>
</dbReference>
<evidence type="ECO:0000256" key="8">
    <source>
        <dbReference type="ARBA" id="ARBA00048744"/>
    </source>
</evidence>
<dbReference type="InterPro" id="IPR005093">
    <property type="entry name" value="RNArep_beta"/>
</dbReference>
<dbReference type="PROSITE" id="PS50522">
    <property type="entry name" value="RDRP_PHAGE"/>
    <property type="match status" value="1"/>
</dbReference>
<dbReference type="GO" id="GO:0046872">
    <property type="term" value="F:metal ion binding"/>
    <property type="evidence" value="ECO:0007669"/>
    <property type="project" value="UniProtKB-KW"/>
</dbReference>
<keyword evidence="5" id="KW-0547">Nucleotide-binding</keyword>
<name>A0A514DBW6_9VIRU</name>
<dbReference type="EMBL" id="MN036010">
    <property type="protein sequence ID" value="QDH91101.1"/>
    <property type="molecule type" value="Genomic_RNA"/>
</dbReference>
<dbReference type="SUPFAM" id="SSF56672">
    <property type="entry name" value="DNA/RNA polymerases"/>
    <property type="match status" value="1"/>
</dbReference>
<gene>
    <name evidence="11" type="ORF">H1RhizoLitter1384_000001</name>
</gene>